<dbReference type="AlphaFoldDB" id="A0A916LG34"/>
<proteinExistence type="predicted"/>
<dbReference type="EMBL" id="CSBK01003647">
    <property type="protein sequence ID" value="CPB11033.1"/>
    <property type="molecule type" value="Genomic_DNA"/>
</dbReference>
<sequence length="32" mass="3271">MVSTIRATDDAFNTADLVTLTGSMTPSAAKSP</sequence>
<protein>
    <submittedName>
        <fullName evidence="1">Uncharacterized protein</fullName>
    </submittedName>
</protein>
<evidence type="ECO:0000313" key="2">
    <source>
        <dbReference type="Proteomes" id="UP000039021"/>
    </source>
</evidence>
<gene>
    <name evidence="1" type="ORF">ERS007739_05062</name>
</gene>
<comment type="caution">
    <text evidence="1">The sequence shown here is derived from an EMBL/GenBank/DDBJ whole genome shotgun (WGS) entry which is preliminary data.</text>
</comment>
<dbReference type="Proteomes" id="UP000039021">
    <property type="component" value="Unassembled WGS sequence"/>
</dbReference>
<organism evidence="1 2">
    <name type="scientific">Mycobacterium tuberculosis</name>
    <dbReference type="NCBI Taxonomy" id="1773"/>
    <lineage>
        <taxon>Bacteria</taxon>
        <taxon>Bacillati</taxon>
        <taxon>Actinomycetota</taxon>
        <taxon>Actinomycetes</taxon>
        <taxon>Mycobacteriales</taxon>
        <taxon>Mycobacteriaceae</taxon>
        <taxon>Mycobacterium</taxon>
        <taxon>Mycobacterium tuberculosis complex</taxon>
    </lineage>
</organism>
<evidence type="ECO:0000313" key="1">
    <source>
        <dbReference type="EMBL" id="CPB11033.1"/>
    </source>
</evidence>
<accession>A0A916LG34</accession>
<reference evidence="2" key="1">
    <citation type="submission" date="2015-03" db="EMBL/GenBank/DDBJ databases">
        <authorList>
            <consortium name="Pathogen Informatics"/>
        </authorList>
    </citation>
    <scope>NUCLEOTIDE SEQUENCE [LARGE SCALE GENOMIC DNA]</scope>
    <source>
        <strain evidence="2">N09902308</strain>
    </source>
</reference>
<name>A0A916LG34_MYCTX</name>